<evidence type="ECO:0000259" key="2">
    <source>
        <dbReference type="Pfam" id="PF01965"/>
    </source>
</evidence>
<dbReference type="Proteomes" id="UP001499959">
    <property type="component" value="Unassembled WGS sequence"/>
</dbReference>
<sequence length="183" mass="19482">MSSMPSIKRVAILATNGFEQSELMVPRQQLKEAGFAVVVVAPKGPQIRGWKDKDWGEGVDVDAELASVSPNDFDALVLPGGVINPDMLRIDAAAIAFIKAFDDAGKPLAAVCHGPWLLVESGAARNRNVTSWPSLKTDLTNAGAHWQDAEVVVDGHVITSRKPDDLPAFCAAIIDALNGQDKS</sequence>
<organism evidence="3 4">
    <name type="scientific">Lysobacter hankyongensis</name>
    <dbReference type="NCBI Taxonomy" id="1176535"/>
    <lineage>
        <taxon>Bacteria</taxon>
        <taxon>Pseudomonadati</taxon>
        <taxon>Pseudomonadota</taxon>
        <taxon>Gammaproteobacteria</taxon>
        <taxon>Lysobacterales</taxon>
        <taxon>Lysobacteraceae</taxon>
        <taxon>Lysobacter</taxon>
    </lineage>
</organism>
<protein>
    <submittedName>
        <fullName evidence="3">Type 1 glutamine amidotransferase domain-containing protein</fullName>
    </submittedName>
</protein>
<evidence type="ECO:0000256" key="1">
    <source>
        <dbReference type="ARBA" id="ARBA00008542"/>
    </source>
</evidence>
<accession>A0ABP9BYE6</accession>
<comment type="caution">
    <text evidence="3">The sequence shown here is derived from an EMBL/GenBank/DDBJ whole genome shotgun (WGS) entry which is preliminary data.</text>
</comment>
<reference evidence="4" key="1">
    <citation type="journal article" date="2019" name="Int. J. Syst. Evol. Microbiol.">
        <title>The Global Catalogue of Microorganisms (GCM) 10K type strain sequencing project: providing services to taxonomists for standard genome sequencing and annotation.</title>
        <authorList>
            <consortium name="The Broad Institute Genomics Platform"/>
            <consortium name="The Broad Institute Genome Sequencing Center for Infectious Disease"/>
            <person name="Wu L."/>
            <person name="Ma J."/>
        </authorList>
    </citation>
    <scope>NUCLEOTIDE SEQUENCE [LARGE SCALE GENOMIC DNA]</scope>
    <source>
        <strain evidence="4">JCM 18204</strain>
    </source>
</reference>
<dbReference type="InterPro" id="IPR006286">
    <property type="entry name" value="C56_PfpI-like"/>
</dbReference>
<name>A0ABP9BYE6_9GAMM</name>
<evidence type="ECO:0000313" key="4">
    <source>
        <dbReference type="Proteomes" id="UP001499959"/>
    </source>
</evidence>
<dbReference type="InterPro" id="IPR002818">
    <property type="entry name" value="DJ-1/PfpI"/>
</dbReference>
<dbReference type="PROSITE" id="PS51276">
    <property type="entry name" value="PEPTIDASE_C56_PFPI"/>
    <property type="match status" value="1"/>
</dbReference>
<keyword evidence="4" id="KW-1185">Reference proteome</keyword>
<gene>
    <name evidence="3" type="ORF">GCM10023307_31300</name>
</gene>
<proteinExistence type="inferred from homology"/>
<dbReference type="Gene3D" id="3.40.50.880">
    <property type="match status" value="1"/>
</dbReference>
<dbReference type="PANTHER" id="PTHR42733">
    <property type="entry name" value="DJ-1 PROTEIN"/>
    <property type="match status" value="1"/>
</dbReference>
<dbReference type="CDD" id="cd03134">
    <property type="entry name" value="GATase1_PfpI_like"/>
    <property type="match status" value="1"/>
</dbReference>
<dbReference type="PANTHER" id="PTHR42733:SF12">
    <property type="entry name" value="PROTEINASE"/>
    <property type="match status" value="1"/>
</dbReference>
<comment type="similarity">
    <text evidence="1">Belongs to the peptidase C56 family.</text>
</comment>
<evidence type="ECO:0000313" key="3">
    <source>
        <dbReference type="EMBL" id="GAA4802353.1"/>
    </source>
</evidence>
<dbReference type="NCBIfam" id="TIGR01382">
    <property type="entry name" value="PfpI"/>
    <property type="match status" value="1"/>
</dbReference>
<dbReference type="EMBL" id="BAABJE010000017">
    <property type="protein sequence ID" value="GAA4802353.1"/>
    <property type="molecule type" value="Genomic_DNA"/>
</dbReference>
<keyword evidence="3" id="KW-0315">Glutamine amidotransferase</keyword>
<dbReference type="RefSeq" id="WP_345304287.1">
    <property type="nucleotide sequence ID" value="NZ_BAABJE010000017.1"/>
</dbReference>
<dbReference type="InterPro" id="IPR029062">
    <property type="entry name" value="Class_I_gatase-like"/>
</dbReference>
<dbReference type="SUPFAM" id="SSF52317">
    <property type="entry name" value="Class I glutamine amidotransferase-like"/>
    <property type="match status" value="1"/>
</dbReference>
<dbReference type="Pfam" id="PF01965">
    <property type="entry name" value="DJ-1_PfpI"/>
    <property type="match status" value="1"/>
</dbReference>
<feature type="domain" description="DJ-1/PfpI" evidence="2">
    <location>
        <begin position="8"/>
        <end position="175"/>
    </location>
</feature>